<dbReference type="EMBL" id="FOPK01000005">
    <property type="protein sequence ID" value="SFG61656.1"/>
    <property type="molecule type" value="Genomic_DNA"/>
</dbReference>
<evidence type="ECO:0000313" key="1">
    <source>
        <dbReference type="EMBL" id="APT33488.1"/>
    </source>
</evidence>
<organism evidence="2 4">
    <name type="scientific">Methylobacterium phyllosphaerae</name>
    <dbReference type="NCBI Taxonomy" id="418223"/>
    <lineage>
        <taxon>Bacteria</taxon>
        <taxon>Pseudomonadati</taxon>
        <taxon>Pseudomonadota</taxon>
        <taxon>Alphaproteobacteria</taxon>
        <taxon>Hyphomicrobiales</taxon>
        <taxon>Methylobacteriaceae</taxon>
        <taxon>Methylobacterium</taxon>
    </lineage>
</organism>
<reference evidence="1 3" key="1">
    <citation type="submission" date="2016-04" db="EMBL/GenBank/DDBJ databases">
        <title>Complete genome sequencing and analysis of CBMB27, Methylobacterium phyllosphaerae isolated from leaf tissues of rice (Oryza sativa L.).</title>
        <authorList>
            <person name="Lee Y."/>
            <person name="Hwangbo K."/>
            <person name="Chung H."/>
            <person name="Yoo J."/>
            <person name="Kim K.Y."/>
            <person name="Sa T.M."/>
            <person name="Um Y."/>
            <person name="Madhaiyan M."/>
        </authorList>
    </citation>
    <scope>NUCLEOTIDE SEQUENCE [LARGE SCALE GENOMIC DNA]</scope>
    <source>
        <strain evidence="1 3">CBMB27</strain>
    </source>
</reference>
<reference evidence="2 4" key="2">
    <citation type="submission" date="2016-10" db="EMBL/GenBank/DDBJ databases">
        <authorList>
            <person name="Varghese N."/>
            <person name="Submissions S."/>
        </authorList>
    </citation>
    <scope>NUCLEOTIDE SEQUENCE [LARGE SCALE GENOMIC DNA]</scope>
    <source>
        <strain evidence="2 4">CBMB27</strain>
    </source>
</reference>
<evidence type="ECO:0000313" key="3">
    <source>
        <dbReference type="Proteomes" id="UP000185487"/>
    </source>
</evidence>
<dbReference type="RefSeq" id="WP_139231569.1">
    <property type="nucleotide sequence ID" value="NZ_CP015367.1"/>
</dbReference>
<sequence>MVHDTHFAEFTRIAQPNSGWTGAISARWALALPSYDGGPLPVGRLTRQELRAFCSDTANSAEACFVACMAWGGMNRSHGRDAWSERAKWVPIVERMRAGGLCRAEAYRRFHNAAVMGLGPAYYTKLIFFTRPELDGFILDQWTGKSVSLLFTAPIVTITAAGWVRRANDALVYQRYCEAVEHLAAEVGVTGEVAEEMMFSRGGKLKHAWRQYVRTNWAA</sequence>
<keyword evidence="3" id="KW-1185">Reference proteome</keyword>
<dbReference type="EMBL" id="CP015367">
    <property type="protein sequence ID" value="APT33488.1"/>
    <property type="molecule type" value="Genomic_DNA"/>
</dbReference>
<name>A0AAE8HQ16_9HYPH</name>
<evidence type="ECO:0000313" key="2">
    <source>
        <dbReference type="EMBL" id="SFG61656.1"/>
    </source>
</evidence>
<dbReference type="InterPro" id="IPR048868">
    <property type="entry name" value="OGG-like_put"/>
</dbReference>
<accession>A0AAE8HQ16</accession>
<dbReference type="KEGG" id="mphy:MCBMB27_04197"/>
<dbReference type="Pfam" id="PF21790">
    <property type="entry name" value="OGG"/>
    <property type="match status" value="1"/>
</dbReference>
<protein>
    <submittedName>
        <fullName evidence="2">Uncharacterized protein</fullName>
    </submittedName>
</protein>
<dbReference type="Proteomes" id="UP000199140">
    <property type="component" value="Unassembled WGS sequence"/>
</dbReference>
<dbReference type="AlphaFoldDB" id="A0AAE8HQ16"/>
<evidence type="ECO:0000313" key="4">
    <source>
        <dbReference type="Proteomes" id="UP000199140"/>
    </source>
</evidence>
<proteinExistence type="predicted"/>
<gene>
    <name evidence="1" type="ORF">MCBMB27_04197</name>
    <name evidence="2" type="ORF">SAMN05192567_105234</name>
</gene>
<dbReference type="Proteomes" id="UP000185487">
    <property type="component" value="Chromosome"/>
</dbReference>